<comment type="caution">
    <text evidence="2">The sequence shown here is derived from an EMBL/GenBank/DDBJ whole genome shotgun (WGS) entry which is preliminary data.</text>
</comment>
<dbReference type="PANTHER" id="PTHR42648">
    <property type="entry name" value="TRANSPOSASE, PUTATIVE-RELATED"/>
    <property type="match status" value="1"/>
</dbReference>
<dbReference type="InterPro" id="IPR039537">
    <property type="entry name" value="Retrotran_Ty1/copia-like"/>
</dbReference>
<evidence type="ECO:0000313" key="2">
    <source>
        <dbReference type="EMBL" id="GJU05561.1"/>
    </source>
</evidence>
<gene>
    <name evidence="2" type="ORF">Tco_1121991</name>
</gene>
<feature type="region of interest" description="Disordered" evidence="1">
    <location>
        <begin position="129"/>
        <end position="151"/>
    </location>
</feature>
<organism evidence="2 3">
    <name type="scientific">Tanacetum coccineum</name>
    <dbReference type="NCBI Taxonomy" id="301880"/>
    <lineage>
        <taxon>Eukaryota</taxon>
        <taxon>Viridiplantae</taxon>
        <taxon>Streptophyta</taxon>
        <taxon>Embryophyta</taxon>
        <taxon>Tracheophyta</taxon>
        <taxon>Spermatophyta</taxon>
        <taxon>Magnoliopsida</taxon>
        <taxon>eudicotyledons</taxon>
        <taxon>Gunneridae</taxon>
        <taxon>Pentapetalae</taxon>
        <taxon>asterids</taxon>
        <taxon>campanulids</taxon>
        <taxon>Asterales</taxon>
        <taxon>Asteraceae</taxon>
        <taxon>Asteroideae</taxon>
        <taxon>Anthemideae</taxon>
        <taxon>Anthemidinae</taxon>
        <taxon>Tanacetum</taxon>
    </lineage>
</organism>
<evidence type="ECO:0000313" key="3">
    <source>
        <dbReference type="Proteomes" id="UP001151760"/>
    </source>
</evidence>
<keyword evidence="3" id="KW-1185">Reference proteome</keyword>
<dbReference type="Proteomes" id="UP001151760">
    <property type="component" value="Unassembled WGS sequence"/>
</dbReference>
<dbReference type="InterPro" id="IPR012337">
    <property type="entry name" value="RNaseH-like_sf"/>
</dbReference>
<protein>
    <submittedName>
        <fullName evidence="2">Retrovirus-related pol polyprotein from transposon TNT 1-94</fullName>
    </submittedName>
</protein>
<reference evidence="2" key="2">
    <citation type="submission" date="2022-01" db="EMBL/GenBank/DDBJ databases">
        <authorList>
            <person name="Yamashiro T."/>
            <person name="Shiraishi A."/>
            <person name="Satake H."/>
            <person name="Nakayama K."/>
        </authorList>
    </citation>
    <scope>NUCLEOTIDE SEQUENCE</scope>
</reference>
<name>A0ABQ5IZA5_9ASTR</name>
<sequence length="165" mass="18522">MTTAGIRAVVNTGKGKLNTDLKKSRWVWRPKGNYLDHVSKDSGYNHGSEKANSRTCSRSSVVIVNGVAARKNRTLIEAARTMLADSFLPIPFWAEAVNTACYVLNRILVTKPQNKTPYELLIDSLDKDDQGSEDAAVKEEQHQMKESEKDLQDELEMMVTQEFSC</sequence>
<reference evidence="2" key="1">
    <citation type="journal article" date="2022" name="Int. J. Mol. Sci.">
        <title>Draft Genome of Tanacetum Coccineum: Genomic Comparison of Closely Related Tanacetum-Family Plants.</title>
        <authorList>
            <person name="Yamashiro T."/>
            <person name="Shiraishi A."/>
            <person name="Nakayama K."/>
            <person name="Satake H."/>
        </authorList>
    </citation>
    <scope>NUCLEOTIDE SEQUENCE</scope>
</reference>
<dbReference type="InterPro" id="IPR036397">
    <property type="entry name" value="RNaseH_sf"/>
</dbReference>
<dbReference type="PANTHER" id="PTHR42648:SF32">
    <property type="entry name" value="RIBONUCLEASE H-LIKE DOMAIN, GAG-PRE-INTEGRASE DOMAIN PROTEIN-RELATED"/>
    <property type="match status" value="1"/>
</dbReference>
<proteinExistence type="predicted"/>
<dbReference type="SUPFAM" id="SSF53098">
    <property type="entry name" value="Ribonuclease H-like"/>
    <property type="match status" value="1"/>
</dbReference>
<dbReference type="Gene3D" id="3.30.420.10">
    <property type="entry name" value="Ribonuclease H-like superfamily/Ribonuclease H"/>
    <property type="match status" value="1"/>
</dbReference>
<dbReference type="EMBL" id="BQNB010021358">
    <property type="protein sequence ID" value="GJU05561.1"/>
    <property type="molecule type" value="Genomic_DNA"/>
</dbReference>
<accession>A0ABQ5IZA5</accession>
<evidence type="ECO:0000256" key="1">
    <source>
        <dbReference type="SAM" id="MobiDB-lite"/>
    </source>
</evidence>